<dbReference type="AlphaFoldDB" id="A0AAN6Y7Y2"/>
<dbReference type="Gene3D" id="3.30.70.100">
    <property type="match status" value="1"/>
</dbReference>
<comment type="caution">
    <text evidence="1">The sequence shown here is derived from an EMBL/GenBank/DDBJ whole genome shotgun (WGS) entry which is preliminary data.</text>
</comment>
<dbReference type="InterPro" id="IPR011008">
    <property type="entry name" value="Dimeric_a/b-barrel"/>
</dbReference>
<organism evidence="1 2">
    <name type="scientific">Rhypophila decipiens</name>
    <dbReference type="NCBI Taxonomy" id="261697"/>
    <lineage>
        <taxon>Eukaryota</taxon>
        <taxon>Fungi</taxon>
        <taxon>Dikarya</taxon>
        <taxon>Ascomycota</taxon>
        <taxon>Pezizomycotina</taxon>
        <taxon>Sordariomycetes</taxon>
        <taxon>Sordariomycetidae</taxon>
        <taxon>Sordariales</taxon>
        <taxon>Naviculisporaceae</taxon>
        <taxon>Rhypophila</taxon>
    </lineage>
</organism>
<dbReference type="Proteomes" id="UP001301769">
    <property type="component" value="Unassembled WGS sequence"/>
</dbReference>
<accession>A0AAN6Y7Y2</accession>
<protein>
    <submittedName>
        <fullName evidence="1">Uncharacterized protein</fullName>
    </submittedName>
</protein>
<dbReference type="PANTHER" id="PTHR40624:SF1">
    <property type="entry name" value="BIOSYNTHESIS MONOOXYGENASE, PUTATIVE (AFU_ORTHOLOGUE AFUA_1G12025)-RELATED"/>
    <property type="match status" value="1"/>
</dbReference>
<reference evidence="1" key="2">
    <citation type="submission" date="2023-05" db="EMBL/GenBank/DDBJ databases">
        <authorList>
            <consortium name="Lawrence Berkeley National Laboratory"/>
            <person name="Steindorff A."/>
            <person name="Hensen N."/>
            <person name="Bonometti L."/>
            <person name="Westerberg I."/>
            <person name="Brannstrom I.O."/>
            <person name="Guillou S."/>
            <person name="Cros-Aarteil S."/>
            <person name="Calhoun S."/>
            <person name="Haridas S."/>
            <person name="Kuo A."/>
            <person name="Mondo S."/>
            <person name="Pangilinan J."/>
            <person name="Riley R."/>
            <person name="Labutti K."/>
            <person name="Andreopoulos B."/>
            <person name="Lipzen A."/>
            <person name="Chen C."/>
            <person name="Yanf M."/>
            <person name="Daum C."/>
            <person name="Ng V."/>
            <person name="Clum A."/>
            <person name="Ohm R."/>
            <person name="Martin F."/>
            <person name="Silar P."/>
            <person name="Natvig D."/>
            <person name="Lalanne C."/>
            <person name="Gautier V."/>
            <person name="Ament-Velasquez S.L."/>
            <person name="Kruys A."/>
            <person name="Hutchinson M.I."/>
            <person name="Powell A.J."/>
            <person name="Barry K."/>
            <person name="Miller A.N."/>
            <person name="Grigoriev I.V."/>
            <person name="Debuchy R."/>
            <person name="Gladieux P."/>
            <person name="Thoren M.H."/>
            <person name="Johannesson H."/>
        </authorList>
    </citation>
    <scope>NUCLEOTIDE SEQUENCE</scope>
    <source>
        <strain evidence="1">PSN293</strain>
    </source>
</reference>
<proteinExistence type="predicted"/>
<evidence type="ECO:0000313" key="2">
    <source>
        <dbReference type="Proteomes" id="UP001301769"/>
    </source>
</evidence>
<gene>
    <name evidence="1" type="ORF">QBC37DRAFT_399691</name>
</gene>
<evidence type="ECO:0000313" key="1">
    <source>
        <dbReference type="EMBL" id="KAK4214324.1"/>
    </source>
</evidence>
<dbReference type="SUPFAM" id="SSF54909">
    <property type="entry name" value="Dimeric alpha+beta barrel"/>
    <property type="match status" value="1"/>
</dbReference>
<dbReference type="EMBL" id="MU858095">
    <property type="protein sequence ID" value="KAK4214324.1"/>
    <property type="molecule type" value="Genomic_DNA"/>
</dbReference>
<sequence length="246" mass="26936">MRFFDLAGAALITSGTVSAAGPVFLFTTFSTSSTAVRDELIVSMDNVSRWSCANEPGVSEHAIFIPRGGSDTTTAYSIEQYDDEAALQKHLATEIMTNLHNSSTWSKITTSSVQNFTVINSTISSFFRSDQFALVSDPYVVIQNLTYSNTGGMRHVIEHQEEAIEYASKSENGTLALGLYTDPTNNKRLWTLGAYESEVYKRDVHDKSAMAEELEEHTGGMRTSRREILLAKKGGFLFKGAAGGCV</sequence>
<dbReference type="PANTHER" id="PTHR40624">
    <property type="entry name" value="BIOSYNTHESIS MONOOXYGENASE, PUTATIVE (AFU_ORTHOLOGUE AFUA_1G12025)-RELATED"/>
    <property type="match status" value="1"/>
</dbReference>
<keyword evidence="2" id="KW-1185">Reference proteome</keyword>
<reference evidence="1" key="1">
    <citation type="journal article" date="2023" name="Mol. Phylogenet. Evol.">
        <title>Genome-scale phylogeny and comparative genomics of the fungal order Sordariales.</title>
        <authorList>
            <person name="Hensen N."/>
            <person name="Bonometti L."/>
            <person name="Westerberg I."/>
            <person name="Brannstrom I.O."/>
            <person name="Guillou S."/>
            <person name="Cros-Aarteil S."/>
            <person name="Calhoun S."/>
            <person name="Haridas S."/>
            <person name="Kuo A."/>
            <person name="Mondo S."/>
            <person name="Pangilinan J."/>
            <person name="Riley R."/>
            <person name="LaButti K."/>
            <person name="Andreopoulos B."/>
            <person name="Lipzen A."/>
            <person name="Chen C."/>
            <person name="Yan M."/>
            <person name="Daum C."/>
            <person name="Ng V."/>
            <person name="Clum A."/>
            <person name="Steindorff A."/>
            <person name="Ohm R.A."/>
            <person name="Martin F."/>
            <person name="Silar P."/>
            <person name="Natvig D.O."/>
            <person name="Lalanne C."/>
            <person name="Gautier V."/>
            <person name="Ament-Velasquez S.L."/>
            <person name="Kruys A."/>
            <person name="Hutchinson M.I."/>
            <person name="Powell A.J."/>
            <person name="Barry K."/>
            <person name="Miller A.N."/>
            <person name="Grigoriev I.V."/>
            <person name="Debuchy R."/>
            <person name="Gladieux P."/>
            <person name="Hiltunen Thoren M."/>
            <person name="Johannesson H."/>
        </authorList>
    </citation>
    <scope>NUCLEOTIDE SEQUENCE</scope>
    <source>
        <strain evidence="1">PSN293</strain>
    </source>
</reference>
<name>A0AAN6Y7Y2_9PEZI</name>